<keyword evidence="3" id="KW-1185">Reference proteome</keyword>
<keyword evidence="1" id="KW-0472">Membrane</keyword>
<dbReference type="EMBL" id="RBIN01000004">
    <property type="protein sequence ID" value="RKR04229.1"/>
    <property type="molecule type" value="Genomic_DNA"/>
</dbReference>
<dbReference type="Proteomes" id="UP000281975">
    <property type="component" value="Unassembled WGS sequence"/>
</dbReference>
<evidence type="ECO:0008006" key="4">
    <source>
        <dbReference type="Google" id="ProtNLM"/>
    </source>
</evidence>
<feature type="transmembrane region" description="Helical" evidence="1">
    <location>
        <begin position="28"/>
        <end position="52"/>
    </location>
</feature>
<gene>
    <name evidence="2" type="ORF">C7446_1431</name>
</gene>
<dbReference type="OrthoDB" id="6184309at2"/>
<feature type="transmembrane region" description="Helical" evidence="1">
    <location>
        <begin position="64"/>
        <end position="83"/>
    </location>
</feature>
<keyword evidence="1" id="KW-1133">Transmembrane helix</keyword>
<organism evidence="2 3">
    <name type="scientific">Kushneria sinocarnis</name>
    <dbReference type="NCBI Taxonomy" id="595502"/>
    <lineage>
        <taxon>Bacteria</taxon>
        <taxon>Pseudomonadati</taxon>
        <taxon>Pseudomonadota</taxon>
        <taxon>Gammaproteobacteria</taxon>
        <taxon>Oceanospirillales</taxon>
        <taxon>Halomonadaceae</taxon>
        <taxon>Kushneria</taxon>
    </lineage>
</organism>
<evidence type="ECO:0000313" key="2">
    <source>
        <dbReference type="EMBL" id="RKR04229.1"/>
    </source>
</evidence>
<comment type="caution">
    <text evidence="2">The sequence shown here is derived from an EMBL/GenBank/DDBJ whole genome shotgun (WGS) entry which is preliminary data.</text>
</comment>
<proteinExistence type="predicted"/>
<dbReference type="AlphaFoldDB" id="A0A420WWW2"/>
<evidence type="ECO:0000256" key="1">
    <source>
        <dbReference type="SAM" id="Phobius"/>
    </source>
</evidence>
<name>A0A420WWW2_9GAMM</name>
<protein>
    <recommendedName>
        <fullName evidence="4">GlsB/YeaQ/YmgE family stress response membrane protein</fullName>
    </recommendedName>
</protein>
<reference evidence="2 3" key="1">
    <citation type="submission" date="2018-10" db="EMBL/GenBank/DDBJ databases">
        <title>Genomic Encyclopedia of Type Strains, Phase IV (KMG-IV): sequencing the most valuable type-strain genomes for metagenomic binning, comparative biology and taxonomic classification.</title>
        <authorList>
            <person name="Goeker M."/>
        </authorList>
    </citation>
    <scope>NUCLEOTIDE SEQUENCE [LARGE SCALE GENOMIC DNA]</scope>
    <source>
        <strain evidence="2 3">DSM 23229</strain>
    </source>
</reference>
<evidence type="ECO:0000313" key="3">
    <source>
        <dbReference type="Proteomes" id="UP000281975"/>
    </source>
</evidence>
<sequence length="90" mass="9467">MNLISWLFASLLVGVILSFLTPSRYNAGALGSMGICAMGGVTFGFISTLFGLAAELHFDLRSLVAALIGAVLAWAALVAYIVIAQPRLHD</sequence>
<accession>A0A420WWW2</accession>
<keyword evidence="1" id="KW-0812">Transmembrane</keyword>
<dbReference type="RefSeq" id="WP_121172412.1">
    <property type="nucleotide sequence ID" value="NZ_RBIN01000004.1"/>
</dbReference>